<sequence>MHHNSAPSCRAHLMQAVGKRVEALHMFQTNPHGSRSASRAWDGPPERPAARVHVPDSRCTYVSHLSCSTGMEKQRETLGKQSKEEKPVAAVSKQEQITASPLPPPTESRAGGVGAWEEGREGLWGEERRRHWRSAPPTLYRRKVRT</sequence>
<reference evidence="2 3" key="1">
    <citation type="submission" date="2018-10" db="EMBL/GenBank/DDBJ databases">
        <title>Genome assembly for a Yunnan-Guizhou Plateau 3E fish, Anabarilius grahami (Regan), and its evolutionary and genetic applications.</title>
        <authorList>
            <person name="Jiang W."/>
        </authorList>
    </citation>
    <scope>NUCLEOTIDE SEQUENCE [LARGE SCALE GENOMIC DNA]</scope>
    <source>
        <strain evidence="2">AG-KIZ</strain>
        <tissue evidence="2">Muscle</tissue>
    </source>
</reference>
<accession>A0A3N0Z0U0</accession>
<evidence type="ECO:0000256" key="1">
    <source>
        <dbReference type="SAM" id="MobiDB-lite"/>
    </source>
</evidence>
<proteinExistence type="predicted"/>
<keyword evidence="3" id="KW-1185">Reference proteome</keyword>
<gene>
    <name evidence="2" type="ORF">DPX16_19420</name>
</gene>
<organism evidence="2 3">
    <name type="scientific">Anabarilius grahami</name>
    <name type="common">Kanglang fish</name>
    <name type="synonym">Barilius grahami</name>
    <dbReference type="NCBI Taxonomy" id="495550"/>
    <lineage>
        <taxon>Eukaryota</taxon>
        <taxon>Metazoa</taxon>
        <taxon>Chordata</taxon>
        <taxon>Craniata</taxon>
        <taxon>Vertebrata</taxon>
        <taxon>Euteleostomi</taxon>
        <taxon>Actinopterygii</taxon>
        <taxon>Neopterygii</taxon>
        <taxon>Teleostei</taxon>
        <taxon>Ostariophysi</taxon>
        <taxon>Cypriniformes</taxon>
        <taxon>Xenocyprididae</taxon>
        <taxon>Xenocypridinae</taxon>
        <taxon>Xenocypridinae incertae sedis</taxon>
        <taxon>Anabarilius</taxon>
    </lineage>
</organism>
<dbReference type="Proteomes" id="UP000281406">
    <property type="component" value="Unassembled WGS sequence"/>
</dbReference>
<feature type="compositionally biased region" description="Basic and acidic residues" evidence="1">
    <location>
        <begin position="72"/>
        <end position="87"/>
    </location>
</feature>
<feature type="compositionally biased region" description="Basic and acidic residues" evidence="1">
    <location>
        <begin position="44"/>
        <end position="55"/>
    </location>
</feature>
<protein>
    <submittedName>
        <fullName evidence="2">Uncharacterized protein</fullName>
    </submittedName>
</protein>
<dbReference type="AlphaFoldDB" id="A0A3N0Z0U0"/>
<evidence type="ECO:0000313" key="2">
    <source>
        <dbReference type="EMBL" id="ROL51901.1"/>
    </source>
</evidence>
<dbReference type="EMBL" id="RJVU01018281">
    <property type="protein sequence ID" value="ROL51901.1"/>
    <property type="molecule type" value="Genomic_DNA"/>
</dbReference>
<comment type="caution">
    <text evidence="2">The sequence shown here is derived from an EMBL/GenBank/DDBJ whole genome shotgun (WGS) entry which is preliminary data.</text>
</comment>
<feature type="region of interest" description="Disordered" evidence="1">
    <location>
        <begin position="68"/>
        <end position="115"/>
    </location>
</feature>
<feature type="region of interest" description="Disordered" evidence="1">
    <location>
        <begin position="30"/>
        <end position="55"/>
    </location>
</feature>
<name>A0A3N0Z0U0_ANAGA</name>
<evidence type="ECO:0000313" key="3">
    <source>
        <dbReference type="Proteomes" id="UP000281406"/>
    </source>
</evidence>